<dbReference type="NCBIfam" id="TIGR01892">
    <property type="entry name" value="AcOrn-deacetyl"/>
    <property type="match status" value="1"/>
</dbReference>
<dbReference type="Pfam" id="PF07687">
    <property type="entry name" value="M20_dimer"/>
    <property type="match status" value="1"/>
</dbReference>
<dbReference type="NCBIfam" id="NF005710">
    <property type="entry name" value="PRK07522.1"/>
    <property type="match status" value="1"/>
</dbReference>
<evidence type="ECO:0000256" key="3">
    <source>
        <dbReference type="ARBA" id="ARBA00022490"/>
    </source>
</evidence>
<evidence type="ECO:0000256" key="6">
    <source>
        <dbReference type="ARBA" id="ARBA00022723"/>
    </source>
</evidence>
<keyword evidence="6" id="KW-0479">Metal-binding</keyword>
<reference evidence="11 12" key="1">
    <citation type="submission" date="2019-03" db="EMBL/GenBank/DDBJ databases">
        <title>Genomic Encyclopedia of Type Strains, Phase III (KMG-III): the genomes of soil and plant-associated and newly described type strains.</title>
        <authorList>
            <person name="Whitman W."/>
        </authorList>
    </citation>
    <scope>NUCLEOTIDE SEQUENCE [LARGE SCALE GENOMIC DNA]</scope>
    <source>
        <strain evidence="11 12">CGMCC 1.7660</strain>
    </source>
</reference>
<comment type="caution">
    <text evidence="11">The sequence shown here is derived from an EMBL/GenBank/DDBJ whole genome shotgun (WGS) entry which is preliminary data.</text>
</comment>
<gene>
    <name evidence="11" type="ORF">A8950_3154</name>
</gene>
<evidence type="ECO:0000256" key="8">
    <source>
        <dbReference type="ARBA" id="ARBA00022833"/>
    </source>
</evidence>
<dbReference type="InterPro" id="IPR001261">
    <property type="entry name" value="ArgE/DapE_CS"/>
</dbReference>
<dbReference type="PANTHER" id="PTHR43808:SF31">
    <property type="entry name" value="N-ACETYL-L-CITRULLINE DEACETYLASE"/>
    <property type="match status" value="1"/>
</dbReference>
<dbReference type="GO" id="GO:0008777">
    <property type="term" value="F:acetylornithine deacetylase activity"/>
    <property type="evidence" value="ECO:0007669"/>
    <property type="project" value="TreeGrafter"/>
</dbReference>
<keyword evidence="8" id="KW-0862">Zinc</keyword>
<dbReference type="InterPro" id="IPR036264">
    <property type="entry name" value="Bact_exopeptidase_dim_dom"/>
</dbReference>
<dbReference type="CDD" id="cd03894">
    <property type="entry name" value="M20_ArgE"/>
    <property type="match status" value="1"/>
</dbReference>
<keyword evidence="4" id="KW-0055">Arginine biosynthesis</keyword>
<evidence type="ECO:0000256" key="2">
    <source>
        <dbReference type="ARBA" id="ARBA00005691"/>
    </source>
</evidence>
<dbReference type="SUPFAM" id="SSF55031">
    <property type="entry name" value="Bacterial exopeptidase dimerisation domain"/>
    <property type="match status" value="1"/>
</dbReference>
<dbReference type="InterPro" id="IPR050072">
    <property type="entry name" value="Peptidase_M20A"/>
</dbReference>
<dbReference type="GO" id="GO:0046872">
    <property type="term" value="F:metal ion binding"/>
    <property type="evidence" value="ECO:0007669"/>
    <property type="project" value="UniProtKB-KW"/>
</dbReference>
<evidence type="ECO:0000256" key="4">
    <source>
        <dbReference type="ARBA" id="ARBA00022571"/>
    </source>
</evidence>
<dbReference type="InterPro" id="IPR011650">
    <property type="entry name" value="Peptidase_M20_dimer"/>
</dbReference>
<evidence type="ECO:0000313" key="12">
    <source>
        <dbReference type="Proteomes" id="UP000295783"/>
    </source>
</evidence>
<proteinExistence type="inferred from homology"/>
<sequence>MAPRPESLEMIRRLVAFDTTSRNSNLDLIAFVQDYLDGFGIRSQLMKDDTGQKANLYATIGPDDRAGYALSGHTDVVPVDGQDWSSDPWTVREADGRLYGRGTTDMKGFVAAVLNIVPKLTARELSTPVHLLFSYDEEVGCLGVRKALEVIKDFPVKPKGCVIGEPTAMKVAIAHKGKKSLRCHVHGFECHSSLAPQGVNAVEYAAEVIGYLKRMGRRFAKEGPFDHDYDVPHTTVHTGIVKGGTALNIVPKDCSFDFEFRYLPMQKPDDLVGEVKRFAEQELLREMRSVNGESGFSWEPISAFPGLDTAEDAEITVIAKALTQANDTIKIAFGTEGGLIQQIDIPTVICGPGSIEQAHKPDEWVALDQIAQCEAFLERLVAKVSA</sequence>
<dbReference type="GO" id="GO:0006526">
    <property type="term" value="P:L-arginine biosynthetic process"/>
    <property type="evidence" value="ECO:0007669"/>
    <property type="project" value="UniProtKB-KW"/>
</dbReference>
<comment type="similarity">
    <text evidence="2">Belongs to the peptidase M20A family. ArgE subfamily.</text>
</comment>
<organism evidence="11 12">
    <name type="scientific">Dongia mobilis</name>
    <dbReference type="NCBI Taxonomy" id="578943"/>
    <lineage>
        <taxon>Bacteria</taxon>
        <taxon>Pseudomonadati</taxon>
        <taxon>Pseudomonadota</taxon>
        <taxon>Alphaproteobacteria</taxon>
        <taxon>Rhodospirillales</taxon>
        <taxon>Dongiaceae</taxon>
        <taxon>Dongia</taxon>
    </lineage>
</organism>
<keyword evidence="12" id="KW-1185">Reference proteome</keyword>
<keyword evidence="5" id="KW-0028">Amino-acid biosynthesis</keyword>
<dbReference type="SUPFAM" id="SSF53187">
    <property type="entry name" value="Zn-dependent exopeptidases"/>
    <property type="match status" value="1"/>
</dbReference>
<evidence type="ECO:0000256" key="9">
    <source>
        <dbReference type="ARBA" id="ARBA00023285"/>
    </source>
</evidence>
<keyword evidence="3" id="KW-0963">Cytoplasm</keyword>
<name>A0A4R6WN79_9PROT</name>
<evidence type="ECO:0000313" key="11">
    <source>
        <dbReference type="EMBL" id="TDQ80619.1"/>
    </source>
</evidence>
<dbReference type="PANTHER" id="PTHR43808">
    <property type="entry name" value="ACETYLORNITHINE DEACETYLASE"/>
    <property type="match status" value="1"/>
</dbReference>
<feature type="domain" description="Peptidase M20 dimerisation" evidence="10">
    <location>
        <begin position="173"/>
        <end position="284"/>
    </location>
</feature>
<protein>
    <submittedName>
        <fullName evidence="11">Acetylornithine deacetylase</fullName>
    </submittedName>
</protein>
<keyword evidence="7" id="KW-0378">Hydrolase</keyword>
<dbReference type="Gene3D" id="3.30.70.360">
    <property type="match status" value="1"/>
</dbReference>
<keyword evidence="9" id="KW-0170">Cobalt</keyword>
<dbReference type="PROSITE" id="PS00759">
    <property type="entry name" value="ARGE_DAPE_CPG2_2"/>
    <property type="match status" value="1"/>
</dbReference>
<dbReference type="Proteomes" id="UP000295783">
    <property type="component" value="Unassembled WGS sequence"/>
</dbReference>
<dbReference type="AlphaFoldDB" id="A0A4R6WN79"/>
<dbReference type="Gene3D" id="3.40.630.10">
    <property type="entry name" value="Zn peptidases"/>
    <property type="match status" value="1"/>
</dbReference>
<dbReference type="EMBL" id="SNYW01000011">
    <property type="protein sequence ID" value="TDQ80619.1"/>
    <property type="molecule type" value="Genomic_DNA"/>
</dbReference>
<dbReference type="InterPro" id="IPR002933">
    <property type="entry name" value="Peptidase_M20"/>
</dbReference>
<evidence type="ECO:0000256" key="1">
    <source>
        <dbReference type="ARBA" id="ARBA00001947"/>
    </source>
</evidence>
<evidence type="ECO:0000256" key="7">
    <source>
        <dbReference type="ARBA" id="ARBA00022801"/>
    </source>
</evidence>
<dbReference type="Pfam" id="PF01546">
    <property type="entry name" value="Peptidase_M20"/>
    <property type="match status" value="1"/>
</dbReference>
<evidence type="ECO:0000259" key="10">
    <source>
        <dbReference type="Pfam" id="PF07687"/>
    </source>
</evidence>
<dbReference type="InterPro" id="IPR010169">
    <property type="entry name" value="AcOrn-deacetyl"/>
</dbReference>
<comment type="cofactor">
    <cofactor evidence="1">
        <name>Zn(2+)</name>
        <dbReference type="ChEBI" id="CHEBI:29105"/>
    </cofactor>
</comment>
<accession>A0A4R6WN79</accession>
<dbReference type="RefSeq" id="WP_279513063.1">
    <property type="nucleotide sequence ID" value="NZ_SNYW01000011.1"/>
</dbReference>
<evidence type="ECO:0000256" key="5">
    <source>
        <dbReference type="ARBA" id="ARBA00022605"/>
    </source>
</evidence>